<dbReference type="InterPro" id="IPR001296">
    <property type="entry name" value="Glyco_trans_1"/>
</dbReference>
<accession>A0ABU3SGS6</accession>
<evidence type="ECO:0000259" key="1">
    <source>
        <dbReference type="Pfam" id="PF00534"/>
    </source>
</evidence>
<organism evidence="2 3">
    <name type="scientific">Bosea rubneri</name>
    <dbReference type="NCBI Taxonomy" id="3075434"/>
    <lineage>
        <taxon>Bacteria</taxon>
        <taxon>Pseudomonadati</taxon>
        <taxon>Pseudomonadota</taxon>
        <taxon>Alphaproteobacteria</taxon>
        <taxon>Hyphomicrobiales</taxon>
        <taxon>Boseaceae</taxon>
        <taxon>Bosea</taxon>
    </lineage>
</organism>
<reference evidence="2 3" key="1">
    <citation type="submission" date="2023-09" db="EMBL/GenBank/DDBJ databases">
        <title>Whole genome shotgun sequencing (WGS) of Bosea sp. ZW T0_25, isolated from stored onions (Allium cepa).</title>
        <authorList>
            <person name="Stoll D.A."/>
            <person name="Huch M."/>
        </authorList>
    </citation>
    <scope>NUCLEOTIDE SEQUENCE [LARGE SCALE GENOMIC DNA]</scope>
    <source>
        <strain evidence="2 3">ZW T0_25</strain>
    </source>
</reference>
<dbReference type="RefSeq" id="WP_316021674.1">
    <property type="nucleotide sequence ID" value="NZ_JAWDID010000105.1"/>
</dbReference>
<dbReference type="CDD" id="cd03801">
    <property type="entry name" value="GT4_PimA-like"/>
    <property type="match status" value="1"/>
</dbReference>
<name>A0ABU3SGS6_9HYPH</name>
<keyword evidence="2" id="KW-0328">Glycosyltransferase</keyword>
<dbReference type="Gene3D" id="3.40.50.11090">
    <property type="match status" value="1"/>
</dbReference>
<sequence length="430" mass="47799">MLDIAFLVAGVGISGGTNTILEHAANIAQLGNRVTLVTLNKCSPSALAWHPNAQHLATLGVRVIHIDEVGKRAFDVAIATFWATVFHMWKINSESYLYYVQSIESRFPSEDEVDLKLLIDSTYEMGLGLITVASWMTRYLQQVHGQTASLALNGIRKDIFNAGVRPTQVRPQNGPRLLVEGPFDVAFKNVPNTLAACRDAGFQDVWLVTNDRIDPTVGGVGRVFQHVPMAQMNEIYGSCDVLVKLSLVEGMFGPPLEMFHCGGTAVVFDVTGHDEYIKDGVNGIVVQTGNYSRVSDALRKLRSRPEILQRLQMNALRTASEWPDWQQSSACFMNSIEDARGRATVTQSQLRNICWRLWALFQTGRRLRAEEREKSQAAACTSRSLEVAAHTARNIEAEILDAVYRSNSWRMTSPLRAIMRSIYKVTGRAG</sequence>
<dbReference type="GO" id="GO:0016757">
    <property type="term" value="F:glycosyltransferase activity"/>
    <property type="evidence" value="ECO:0007669"/>
    <property type="project" value="UniProtKB-KW"/>
</dbReference>
<gene>
    <name evidence="2" type="ORF">RKE40_29255</name>
</gene>
<evidence type="ECO:0000313" key="2">
    <source>
        <dbReference type="EMBL" id="MDU0343982.1"/>
    </source>
</evidence>
<keyword evidence="2" id="KW-0808">Transferase</keyword>
<comment type="caution">
    <text evidence="2">The sequence shown here is derived from an EMBL/GenBank/DDBJ whole genome shotgun (WGS) entry which is preliminary data.</text>
</comment>
<keyword evidence="3" id="KW-1185">Reference proteome</keyword>
<dbReference type="SUPFAM" id="SSF53756">
    <property type="entry name" value="UDP-Glycosyltransferase/glycogen phosphorylase"/>
    <property type="match status" value="1"/>
</dbReference>
<dbReference type="EC" id="2.4.-.-" evidence="2"/>
<dbReference type="Gene3D" id="3.40.50.2000">
    <property type="entry name" value="Glycogen Phosphorylase B"/>
    <property type="match status" value="1"/>
</dbReference>
<dbReference type="Pfam" id="PF00534">
    <property type="entry name" value="Glycos_transf_1"/>
    <property type="match status" value="1"/>
</dbReference>
<dbReference type="EMBL" id="JAWDID010000105">
    <property type="protein sequence ID" value="MDU0343982.1"/>
    <property type="molecule type" value="Genomic_DNA"/>
</dbReference>
<proteinExistence type="predicted"/>
<dbReference type="Proteomes" id="UP001254257">
    <property type="component" value="Unassembled WGS sequence"/>
</dbReference>
<evidence type="ECO:0000313" key="3">
    <source>
        <dbReference type="Proteomes" id="UP001254257"/>
    </source>
</evidence>
<protein>
    <submittedName>
        <fullName evidence="2">Glycosyltransferase family 4 protein</fullName>
        <ecNumber evidence="2">2.4.-.-</ecNumber>
    </submittedName>
</protein>
<feature type="domain" description="Glycosyl transferase family 1" evidence="1">
    <location>
        <begin position="223"/>
        <end position="315"/>
    </location>
</feature>